<evidence type="ECO:0000313" key="3">
    <source>
        <dbReference type="EMBL" id="KAG5675908.1"/>
    </source>
</evidence>
<feature type="region of interest" description="Disordered" evidence="1">
    <location>
        <begin position="20"/>
        <end position="143"/>
    </location>
</feature>
<proteinExistence type="predicted"/>
<feature type="compositionally biased region" description="Low complexity" evidence="1">
    <location>
        <begin position="125"/>
        <end position="141"/>
    </location>
</feature>
<comment type="caution">
    <text evidence="3">The sequence shown here is derived from an EMBL/GenBank/DDBJ whole genome shotgun (WGS) entry which is preliminary data.</text>
</comment>
<evidence type="ECO:0000256" key="2">
    <source>
        <dbReference type="SAM" id="SignalP"/>
    </source>
</evidence>
<dbReference type="AlphaFoldDB" id="A0A9J6C157"/>
<feature type="compositionally biased region" description="Low complexity" evidence="1">
    <location>
        <begin position="57"/>
        <end position="74"/>
    </location>
</feature>
<accession>A0A9J6C157</accession>
<feature type="chain" id="PRO_5039905517" evidence="2">
    <location>
        <begin position="20"/>
        <end position="282"/>
    </location>
</feature>
<dbReference type="Proteomes" id="UP001107558">
    <property type="component" value="Chromosome 2"/>
</dbReference>
<organism evidence="3 4">
    <name type="scientific">Polypedilum vanderplanki</name>
    <name type="common">Sleeping chironomid midge</name>
    <dbReference type="NCBI Taxonomy" id="319348"/>
    <lineage>
        <taxon>Eukaryota</taxon>
        <taxon>Metazoa</taxon>
        <taxon>Ecdysozoa</taxon>
        <taxon>Arthropoda</taxon>
        <taxon>Hexapoda</taxon>
        <taxon>Insecta</taxon>
        <taxon>Pterygota</taxon>
        <taxon>Neoptera</taxon>
        <taxon>Endopterygota</taxon>
        <taxon>Diptera</taxon>
        <taxon>Nematocera</taxon>
        <taxon>Chironomoidea</taxon>
        <taxon>Chironomidae</taxon>
        <taxon>Chironominae</taxon>
        <taxon>Polypedilum</taxon>
        <taxon>Polypedilum</taxon>
    </lineage>
</organism>
<feature type="compositionally biased region" description="Polar residues" evidence="1">
    <location>
        <begin position="42"/>
        <end position="56"/>
    </location>
</feature>
<sequence>MMKVALILLITFFVLNSHAGKNDKKHDKQKVTKPSSNHHNRNTTPSHHNHQNSTNLHQNHTSSHQSHQNQSDSHAVNPENIGWSLNSNNQAQHHNNPNGYALHSHEGSHHSQHSQMHPQHHDIQSSHQHQQIQPVQQQNQGSGIGGTLLGAGVGMASGALGGYLLANALNSGGSAEKISEHQTTIEAETTIQNAIATDQSTIAALEQSGSEVTTSNTINEINSISTNEVSQISEAISIEQSTTIAQEIQTSTQITKENNHAVGLKISLNIIIFCTLFLIFSE</sequence>
<keyword evidence="2" id="KW-0732">Signal</keyword>
<keyword evidence="4" id="KW-1185">Reference proteome</keyword>
<name>A0A9J6C157_POLVA</name>
<gene>
    <name evidence="3" type="ORF">PVAND_005767</name>
</gene>
<protein>
    <submittedName>
        <fullName evidence="3">Uncharacterized protein</fullName>
    </submittedName>
</protein>
<reference evidence="3" key="1">
    <citation type="submission" date="2021-03" db="EMBL/GenBank/DDBJ databases">
        <title>Chromosome level genome of the anhydrobiotic midge Polypedilum vanderplanki.</title>
        <authorList>
            <person name="Yoshida Y."/>
            <person name="Kikawada T."/>
            <person name="Gusev O."/>
        </authorList>
    </citation>
    <scope>NUCLEOTIDE SEQUENCE</scope>
    <source>
        <strain evidence="3">NIAS01</strain>
        <tissue evidence="3">Whole body or cell culture</tissue>
    </source>
</reference>
<feature type="signal peptide" evidence="2">
    <location>
        <begin position="1"/>
        <end position="19"/>
    </location>
</feature>
<feature type="compositionally biased region" description="Basic and acidic residues" evidence="1">
    <location>
        <begin position="20"/>
        <end position="30"/>
    </location>
</feature>
<dbReference type="EMBL" id="JADBJN010000002">
    <property type="protein sequence ID" value="KAG5675908.1"/>
    <property type="molecule type" value="Genomic_DNA"/>
</dbReference>
<feature type="compositionally biased region" description="Polar residues" evidence="1">
    <location>
        <begin position="83"/>
        <end position="98"/>
    </location>
</feature>
<evidence type="ECO:0000256" key="1">
    <source>
        <dbReference type="SAM" id="MobiDB-lite"/>
    </source>
</evidence>
<evidence type="ECO:0000313" key="4">
    <source>
        <dbReference type="Proteomes" id="UP001107558"/>
    </source>
</evidence>